<protein>
    <submittedName>
        <fullName evidence="1">Fe-S cluster assembly protein IscX</fullName>
    </submittedName>
</protein>
<dbReference type="InterPro" id="IPR007479">
    <property type="entry name" value="ISC_FeS_clus_asmbl_IscsX"/>
</dbReference>
<dbReference type="InterPro" id="IPR036762">
    <property type="entry name" value="IscX-like_sf"/>
</dbReference>
<gene>
    <name evidence="1" type="primary">iscX</name>
    <name evidence="1" type="ORF">RGE70_06460</name>
</gene>
<dbReference type="RefSeq" id="WP_310470683.1">
    <property type="nucleotide sequence ID" value="NZ_CP136522.1"/>
</dbReference>
<dbReference type="PANTHER" id="PTHR37532">
    <property type="entry name" value="PROTEIN ISCX"/>
    <property type="match status" value="1"/>
</dbReference>
<evidence type="ECO:0000313" key="1">
    <source>
        <dbReference type="EMBL" id="WOT06409.1"/>
    </source>
</evidence>
<reference evidence="1 2" key="1">
    <citation type="submission" date="2023-10" db="EMBL/GenBank/DDBJ databases">
        <title>Complete genome sequence of Shewanella sp. DAU334.</title>
        <authorList>
            <person name="Lee Y.-S."/>
            <person name="Jeong H.-R."/>
            <person name="Hwang E.-J."/>
            <person name="Choi Y.-L."/>
            <person name="Kim G.-D."/>
        </authorList>
    </citation>
    <scope>NUCLEOTIDE SEQUENCE [LARGE SCALE GENOMIC DNA]</scope>
    <source>
        <strain evidence="1 2">DAU334</strain>
    </source>
</reference>
<dbReference type="PANTHER" id="PTHR37532:SF1">
    <property type="entry name" value="PROTEIN ISCX"/>
    <property type="match status" value="1"/>
</dbReference>
<name>A0ABZ0K1I4_9GAMM</name>
<dbReference type="PIRSF" id="PIRSF039003">
    <property type="entry name" value="IscX"/>
    <property type="match status" value="1"/>
</dbReference>
<evidence type="ECO:0000313" key="2">
    <source>
        <dbReference type="Proteomes" id="UP001529491"/>
    </source>
</evidence>
<dbReference type="EMBL" id="CP136522">
    <property type="protein sequence ID" value="WOT06409.1"/>
    <property type="molecule type" value="Genomic_DNA"/>
</dbReference>
<sequence>MELKWTDSQDIALELLEKYPDVNPEFVRFTELFDSVVKLAAFDDDPKQFNEAYLEAILGCWIDEK</sequence>
<dbReference type="Proteomes" id="UP001529491">
    <property type="component" value="Chromosome"/>
</dbReference>
<dbReference type="Pfam" id="PF04384">
    <property type="entry name" value="Fe-S_assembly"/>
    <property type="match status" value="1"/>
</dbReference>
<proteinExistence type="predicted"/>
<organism evidence="1 2">
    <name type="scientific">Shewanella youngdeokensis</name>
    <dbReference type="NCBI Taxonomy" id="2999068"/>
    <lineage>
        <taxon>Bacteria</taxon>
        <taxon>Pseudomonadati</taxon>
        <taxon>Pseudomonadota</taxon>
        <taxon>Gammaproteobacteria</taxon>
        <taxon>Alteromonadales</taxon>
        <taxon>Shewanellaceae</taxon>
        <taxon>Shewanella</taxon>
    </lineage>
</organism>
<dbReference type="NCBIfam" id="TIGR03412">
    <property type="entry name" value="iscX_yfhJ"/>
    <property type="match status" value="1"/>
</dbReference>
<keyword evidence="2" id="KW-1185">Reference proteome</keyword>
<dbReference type="SUPFAM" id="SSF140319">
    <property type="entry name" value="IscX-like"/>
    <property type="match status" value="1"/>
</dbReference>
<dbReference type="Gene3D" id="1.10.10.600">
    <property type="entry name" value="IscX-like"/>
    <property type="match status" value="1"/>
</dbReference>
<accession>A0ABZ0K1I4</accession>